<dbReference type="Proteomes" id="UP000182725">
    <property type="component" value="Unassembled WGS sequence"/>
</dbReference>
<dbReference type="RefSeq" id="WP_074711546.1">
    <property type="nucleotide sequence ID" value="NZ_FNTV01000001.1"/>
</dbReference>
<name>A0A1H5KJP5_9MICC</name>
<dbReference type="EMBL" id="FNTV01000001">
    <property type="protein sequence ID" value="SEE65042.1"/>
    <property type="molecule type" value="Genomic_DNA"/>
</dbReference>
<sequence>MTLSEAVKNRSVADEVAWYGKVARRKDLLLRGCTAWSLKQAVGAGTISQICRGYYALPDADPLDIHLALYQARRTCFTKAEQLGLWIIKPPLLPHVAAAHGRPISGCVVHKVSGPQTLMDILRQCVKCGSEVDGLAALESAVVLKKCTIPDLRAEFAKREDTGARAIIDMIDPQAMSIAETVARYHLRTAGLNVQGQFYVKDVGHLDLLVEGVLGVETDGETYHNTESGWAEDLRRDNLLVIKGLWCLRIPAKVVLGSPDIMLKWVREALAMISSAPH</sequence>
<evidence type="ECO:0000313" key="2">
    <source>
        <dbReference type="Proteomes" id="UP000182725"/>
    </source>
</evidence>
<gene>
    <name evidence="1" type="ORF">SAMN04489740_2048</name>
</gene>
<evidence type="ECO:0008006" key="3">
    <source>
        <dbReference type="Google" id="ProtNLM"/>
    </source>
</evidence>
<protein>
    <recommendedName>
        <fullName evidence="3">DUF559 domain-containing protein</fullName>
    </recommendedName>
</protein>
<dbReference type="AlphaFoldDB" id="A0A1H5KJP5"/>
<evidence type="ECO:0000313" key="1">
    <source>
        <dbReference type="EMBL" id="SEE65042.1"/>
    </source>
</evidence>
<accession>A0A1H5KJP5</accession>
<organism evidence="1 2">
    <name type="scientific">Arthrobacter alpinus</name>
    <dbReference type="NCBI Taxonomy" id="656366"/>
    <lineage>
        <taxon>Bacteria</taxon>
        <taxon>Bacillati</taxon>
        <taxon>Actinomycetota</taxon>
        <taxon>Actinomycetes</taxon>
        <taxon>Micrococcales</taxon>
        <taxon>Micrococcaceae</taxon>
        <taxon>Arthrobacter</taxon>
    </lineage>
</organism>
<proteinExistence type="predicted"/>
<reference evidence="1 2" key="1">
    <citation type="submission" date="2016-10" db="EMBL/GenBank/DDBJ databases">
        <authorList>
            <person name="de Groot N.N."/>
        </authorList>
    </citation>
    <scope>NUCLEOTIDE SEQUENCE [LARGE SCALE GENOMIC DNA]</scope>
    <source>
        <strain evidence="1 2">DSM 22274</strain>
    </source>
</reference>
<dbReference type="Gene3D" id="3.40.960.10">
    <property type="entry name" value="VSR Endonuclease"/>
    <property type="match status" value="1"/>
</dbReference>